<sequence>MAGERSGQMYFAVVNNDAVRLVELIRGGGDVDQFYDDVTNISSRSLLHVCCGRGHVQCLRTLIEHGAKLDVRDDWGQTPLMYSITIQFPEAAQVLLEANPDLIYCQDRFGKSPLHCAVAAGSDELVCLLLRFGADVNVRCHEGLTPLMYCCMADPEGAKVKVLQVLLEAGCLVDLTDYRGRRSALHIAVSSGNLAAVERLINFGADLDGIDKTLRTPLTLAIVAGVKGTLVKDVFAQIISLLVSAGAQLDVTVNESCNPLMTSALLKSEAAVRYFLSLGANPDVKCELISITPM</sequence>
<gene>
    <name evidence="4" type="ORF">RRG08_058364</name>
</gene>
<dbReference type="Pfam" id="PF12796">
    <property type="entry name" value="Ank_2"/>
    <property type="match status" value="1"/>
</dbReference>
<reference evidence="4" key="1">
    <citation type="journal article" date="2023" name="G3 (Bethesda)">
        <title>A reference genome for the long-term kleptoplast-retaining sea slug Elysia crispata morphotype clarki.</title>
        <authorList>
            <person name="Eastman K.E."/>
            <person name="Pendleton A.L."/>
            <person name="Shaikh M.A."/>
            <person name="Suttiyut T."/>
            <person name="Ogas R."/>
            <person name="Tomko P."/>
            <person name="Gavelis G."/>
            <person name="Widhalm J.R."/>
            <person name="Wisecaver J.H."/>
        </authorList>
    </citation>
    <scope>NUCLEOTIDE SEQUENCE</scope>
    <source>
        <strain evidence="4">ECLA1</strain>
    </source>
</reference>
<comment type="caution">
    <text evidence="4">The sequence shown here is derived from an EMBL/GenBank/DDBJ whole genome shotgun (WGS) entry which is preliminary data.</text>
</comment>
<dbReference type="PROSITE" id="PS50088">
    <property type="entry name" value="ANK_REPEAT"/>
    <property type="match status" value="3"/>
</dbReference>
<feature type="repeat" description="ANK" evidence="3">
    <location>
        <begin position="180"/>
        <end position="212"/>
    </location>
</feature>
<dbReference type="AlphaFoldDB" id="A0AAE0XWA3"/>
<evidence type="ECO:0000256" key="1">
    <source>
        <dbReference type="ARBA" id="ARBA00022737"/>
    </source>
</evidence>
<dbReference type="Pfam" id="PF13637">
    <property type="entry name" value="Ank_4"/>
    <property type="match status" value="1"/>
</dbReference>
<dbReference type="InterPro" id="IPR002110">
    <property type="entry name" value="Ankyrin_rpt"/>
</dbReference>
<organism evidence="4 5">
    <name type="scientific">Elysia crispata</name>
    <name type="common">lettuce slug</name>
    <dbReference type="NCBI Taxonomy" id="231223"/>
    <lineage>
        <taxon>Eukaryota</taxon>
        <taxon>Metazoa</taxon>
        <taxon>Spiralia</taxon>
        <taxon>Lophotrochozoa</taxon>
        <taxon>Mollusca</taxon>
        <taxon>Gastropoda</taxon>
        <taxon>Heterobranchia</taxon>
        <taxon>Euthyneura</taxon>
        <taxon>Panpulmonata</taxon>
        <taxon>Sacoglossa</taxon>
        <taxon>Placobranchoidea</taxon>
        <taxon>Plakobranchidae</taxon>
        <taxon>Elysia</taxon>
    </lineage>
</organism>
<feature type="repeat" description="ANK" evidence="3">
    <location>
        <begin position="42"/>
        <end position="74"/>
    </location>
</feature>
<dbReference type="SMART" id="SM00248">
    <property type="entry name" value="ANK"/>
    <property type="match status" value="8"/>
</dbReference>
<dbReference type="Gene3D" id="1.25.40.20">
    <property type="entry name" value="Ankyrin repeat-containing domain"/>
    <property type="match status" value="2"/>
</dbReference>
<feature type="repeat" description="ANK" evidence="3">
    <location>
        <begin position="109"/>
        <end position="141"/>
    </location>
</feature>
<dbReference type="EMBL" id="JAWDGP010007405">
    <property type="protein sequence ID" value="KAK3720476.1"/>
    <property type="molecule type" value="Genomic_DNA"/>
</dbReference>
<dbReference type="PROSITE" id="PS50297">
    <property type="entry name" value="ANK_REP_REGION"/>
    <property type="match status" value="3"/>
</dbReference>
<evidence type="ECO:0000313" key="4">
    <source>
        <dbReference type="EMBL" id="KAK3720476.1"/>
    </source>
</evidence>
<dbReference type="InterPro" id="IPR036770">
    <property type="entry name" value="Ankyrin_rpt-contain_sf"/>
</dbReference>
<dbReference type="Proteomes" id="UP001283361">
    <property type="component" value="Unassembled WGS sequence"/>
</dbReference>
<keyword evidence="1" id="KW-0677">Repeat</keyword>
<keyword evidence="5" id="KW-1185">Reference proteome</keyword>
<dbReference type="PANTHER" id="PTHR24171">
    <property type="entry name" value="ANKYRIN REPEAT DOMAIN-CONTAINING PROTEIN 39-RELATED"/>
    <property type="match status" value="1"/>
</dbReference>
<evidence type="ECO:0000256" key="2">
    <source>
        <dbReference type="ARBA" id="ARBA00023043"/>
    </source>
</evidence>
<dbReference type="SUPFAM" id="SSF48403">
    <property type="entry name" value="Ankyrin repeat"/>
    <property type="match status" value="1"/>
</dbReference>
<dbReference type="PANTHER" id="PTHR24171:SF9">
    <property type="entry name" value="ANKYRIN REPEAT DOMAIN-CONTAINING PROTEIN 39"/>
    <property type="match status" value="1"/>
</dbReference>
<evidence type="ECO:0000313" key="5">
    <source>
        <dbReference type="Proteomes" id="UP001283361"/>
    </source>
</evidence>
<evidence type="ECO:0000256" key="3">
    <source>
        <dbReference type="PROSITE-ProRule" id="PRU00023"/>
    </source>
</evidence>
<proteinExistence type="predicted"/>
<keyword evidence="2 3" id="KW-0040">ANK repeat</keyword>
<protein>
    <submittedName>
        <fullName evidence="4">Uncharacterized protein</fullName>
    </submittedName>
</protein>
<name>A0AAE0XWA3_9GAST</name>
<accession>A0AAE0XWA3</accession>
<dbReference type="Pfam" id="PF00023">
    <property type="entry name" value="Ank"/>
    <property type="match status" value="1"/>
</dbReference>